<evidence type="ECO:0000256" key="6">
    <source>
        <dbReference type="ARBA" id="ARBA00084116"/>
    </source>
</evidence>
<dbReference type="Pfam" id="PF07479">
    <property type="entry name" value="NAD_Gly3P_dh_C"/>
    <property type="match status" value="1"/>
</dbReference>
<evidence type="ECO:0000256" key="7">
    <source>
        <dbReference type="PIRSR" id="PIRSR000114-1"/>
    </source>
</evidence>
<feature type="binding site" evidence="8">
    <location>
        <position position="100"/>
    </location>
    <ligand>
        <name>substrate</name>
    </ligand>
</feature>
<evidence type="ECO:0000313" key="15">
    <source>
        <dbReference type="Proteomes" id="UP001165082"/>
    </source>
</evidence>
<evidence type="ECO:0000259" key="13">
    <source>
        <dbReference type="Pfam" id="PF07479"/>
    </source>
</evidence>
<dbReference type="SUPFAM" id="SSF48179">
    <property type="entry name" value="6-phosphogluconate dehydrogenase C-terminal domain-like"/>
    <property type="match status" value="1"/>
</dbReference>
<feature type="domain" description="Glycerol-3-phosphate dehydrogenase NAD-dependent C-terminal" evidence="13">
    <location>
        <begin position="173"/>
        <end position="318"/>
    </location>
</feature>
<feature type="binding site" evidence="8">
    <location>
        <begin position="248"/>
        <end position="249"/>
    </location>
    <ligand>
        <name>substrate</name>
    </ligand>
</feature>
<feature type="binding site" evidence="9">
    <location>
        <position position="133"/>
    </location>
    <ligand>
        <name>NAD(+)</name>
        <dbReference type="ChEBI" id="CHEBI:57540"/>
    </ligand>
</feature>
<dbReference type="SUPFAM" id="SSF51735">
    <property type="entry name" value="NAD(P)-binding Rossmann-fold domains"/>
    <property type="match status" value="1"/>
</dbReference>
<evidence type="ECO:0000256" key="1">
    <source>
        <dbReference type="ARBA" id="ARBA00011009"/>
    </source>
</evidence>
<keyword evidence="3 9" id="KW-0520">NAD</keyword>
<comment type="subcellular location">
    <subcellularLocation>
        <location evidence="5">Glycosome</location>
    </subcellularLocation>
</comment>
<organism evidence="14 15">
    <name type="scientific">Triparma retinervis</name>
    <dbReference type="NCBI Taxonomy" id="2557542"/>
    <lineage>
        <taxon>Eukaryota</taxon>
        <taxon>Sar</taxon>
        <taxon>Stramenopiles</taxon>
        <taxon>Ochrophyta</taxon>
        <taxon>Bolidophyceae</taxon>
        <taxon>Parmales</taxon>
        <taxon>Triparmaceae</taxon>
        <taxon>Triparma</taxon>
    </lineage>
</organism>
<feature type="active site" description="Proton acceptor" evidence="7">
    <location>
        <position position="184"/>
    </location>
</feature>
<dbReference type="NCBIfam" id="NF000940">
    <property type="entry name" value="PRK00094.1-2"/>
    <property type="match status" value="1"/>
</dbReference>
<feature type="binding site" evidence="9">
    <location>
        <position position="248"/>
    </location>
    <ligand>
        <name>NAD(+)</name>
        <dbReference type="ChEBI" id="CHEBI:57540"/>
    </ligand>
</feature>
<proteinExistence type="inferred from homology"/>
<evidence type="ECO:0000256" key="11">
    <source>
        <dbReference type="RuleBase" id="RU361243"/>
    </source>
</evidence>
<dbReference type="InterPro" id="IPR011128">
    <property type="entry name" value="G3P_DH_NAD-dep_N"/>
</dbReference>
<feature type="domain" description="Glycerol-3-phosphate dehydrogenase NAD-dependent N-terminal" evidence="12">
    <location>
        <begin position="1"/>
        <end position="153"/>
    </location>
</feature>
<dbReference type="InterPro" id="IPR036291">
    <property type="entry name" value="NAD(P)-bd_dom_sf"/>
</dbReference>
<dbReference type="FunFam" id="1.10.1040.10:FF:000001">
    <property type="entry name" value="Glycerol-3-phosphate dehydrogenase [NAD(P)+]"/>
    <property type="match status" value="1"/>
</dbReference>
<sequence>LGSGNFALALSSVISRNGYPCTILCRDSTTASHINAHHSHPKYMRDLHLPPKVTATADPAKALSDATFVVHAVPVQYSRAFLESVAPHIKSGTPVLSASKGIEVTSLGFMQDILTEVLGDRRSYAFLSGPSFAREIMEQQVTSVVIASSDRQLAEDLADVFGSSVFRAYTSQDVVGVEVGGSVKNVIALAAGMCEGLGLGTNAMSGLVTRGCAEMRRLGLYLGAEPTTLAGLSGVGDTFGTCFGPLSRNRNVGIRIGKGESLEDIRRDMSEVAEGVETAGALVELIKKRNKGYRLDLKYPIIFGVKDILDGDLDAREGLEGLMRMKLRMESYEATH</sequence>
<dbReference type="FunFam" id="3.40.50.720:FF:000019">
    <property type="entry name" value="Glycerol-3-phosphate dehydrogenase [NAD(P)+]"/>
    <property type="match status" value="1"/>
</dbReference>
<comment type="similarity">
    <text evidence="1 10">Belongs to the NAD-dependent glycerol-3-phosphate dehydrogenase family.</text>
</comment>
<name>A0A9W7L1T9_9STRA</name>
<feature type="non-terminal residue" evidence="14">
    <location>
        <position position="1"/>
    </location>
</feature>
<dbReference type="EMBL" id="BRXZ01006800">
    <property type="protein sequence ID" value="GMI20329.1"/>
    <property type="molecule type" value="Genomic_DNA"/>
</dbReference>
<dbReference type="AlphaFoldDB" id="A0A9W7L1T9"/>
<evidence type="ECO:0000313" key="14">
    <source>
        <dbReference type="EMBL" id="GMI20329.1"/>
    </source>
</evidence>
<evidence type="ECO:0000259" key="12">
    <source>
        <dbReference type="Pfam" id="PF01210"/>
    </source>
</evidence>
<evidence type="ECO:0000256" key="9">
    <source>
        <dbReference type="PIRSR" id="PIRSR000114-3"/>
    </source>
</evidence>
<dbReference type="GO" id="GO:0141152">
    <property type="term" value="F:glycerol-3-phosphate dehydrogenase (NAD+) activity"/>
    <property type="evidence" value="ECO:0007669"/>
    <property type="project" value="UniProtKB-UniRule"/>
</dbReference>
<dbReference type="GO" id="GO:0046168">
    <property type="term" value="P:glycerol-3-phosphate catabolic process"/>
    <property type="evidence" value="ECO:0007669"/>
    <property type="project" value="UniProtKB-UniRule"/>
</dbReference>
<evidence type="ECO:0000256" key="8">
    <source>
        <dbReference type="PIRSR" id="PIRSR000114-2"/>
    </source>
</evidence>
<dbReference type="Proteomes" id="UP001165082">
    <property type="component" value="Unassembled WGS sequence"/>
</dbReference>
<dbReference type="Gene3D" id="1.10.1040.10">
    <property type="entry name" value="N-(1-d-carboxylethyl)-l-norvaline Dehydrogenase, domain 2"/>
    <property type="match status" value="1"/>
</dbReference>
<dbReference type="Pfam" id="PF01210">
    <property type="entry name" value="NAD_Gly3P_dh_N"/>
    <property type="match status" value="1"/>
</dbReference>
<dbReference type="GO" id="GO:0020015">
    <property type="term" value="C:glycosome"/>
    <property type="evidence" value="ECO:0007669"/>
    <property type="project" value="UniProtKB-SubCell"/>
</dbReference>
<evidence type="ECO:0000256" key="10">
    <source>
        <dbReference type="RuleBase" id="RU000437"/>
    </source>
</evidence>
<evidence type="ECO:0000256" key="2">
    <source>
        <dbReference type="ARBA" id="ARBA00023002"/>
    </source>
</evidence>
<dbReference type="NCBIfam" id="NF000942">
    <property type="entry name" value="PRK00094.1-4"/>
    <property type="match status" value="1"/>
</dbReference>
<comment type="caution">
    <text evidence="14">The sequence shown here is derived from an EMBL/GenBank/DDBJ whole genome shotgun (WGS) entry which is preliminary data.</text>
</comment>
<dbReference type="EC" id="1.1.1.8" evidence="11"/>
<dbReference type="InterPro" id="IPR013328">
    <property type="entry name" value="6PGD_dom2"/>
</dbReference>
<dbReference type="Gene3D" id="3.40.50.720">
    <property type="entry name" value="NAD(P)-binding Rossmann-like Domain"/>
    <property type="match status" value="1"/>
</dbReference>
<gene>
    <name evidence="14" type="ORF">TrRE_jg13583</name>
</gene>
<reference evidence="14" key="1">
    <citation type="submission" date="2022-07" db="EMBL/GenBank/DDBJ databases">
        <title>Genome analysis of Parmales, a sister group of diatoms, reveals the evolutionary specialization of diatoms from phago-mixotrophs to photoautotrophs.</title>
        <authorList>
            <person name="Ban H."/>
            <person name="Sato S."/>
            <person name="Yoshikawa S."/>
            <person name="Kazumasa Y."/>
            <person name="Nakamura Y."/>
            <person name="Ichinomiya M."/>
            <person name="Saitoh K."/>
            <person name="Sato N."/>
            <person name="Blanc-Mathieu R."/>
            <person name="Endo H."/>
            <person name="Kuwata A."/>
            <person name="Ogata H."/>
        </authorList>
    </citation>
    <scope>NUCLEOTIDE SEQUENCE</scope>
</reference>
<evidence type="ECO:0000256" key="5">
    <source>
        <dbReference type="ARBA" id="ARBA00060503"/>
    </source>
</evidence>
<dbReference type="PROSITE" id="PS00957">
    <property type="entry name" value="NAD_G3PDH"/>
    <property type="match status" value="1"/>
</dbReference>
<protein>
    <recommendedName>
        <fullName evidence="11">Glycerol-3-phosphate dehydrogenase [NAD(+)]</fullName>
        <ecNumber evidence="11">1.1.1.8</ecNumber>
    </recommendedName>
</protein>
<keyword evidence="6" id="KW-0327">Glycosome</keyword>
<dbReference type="InterPro" id="IPR006168">
    <property type="entry name" value="G3P_DH_NAD-dep"/>
</dbReference>
<evidence type="ECO:0000256" key="3">
    <source>
        <dbReference type="ARBA" id="ARBA00023027"/>
    </source>
</evidence>
<dbReference type="GO" id="GO:0005975">
    <property type="term" value="P:carbohydrate metabolic process"/>
    <property type="evidence" value="ECO:0007669"/>
    <property type="project" value="InterPro"/>
</dbReference>
<keyword evidence="15" id="KW-1185">Reference proteome</keyword>
<keyword evidence="2 10" id="KW-0560">Oxidoreductase</keyword>
<dbReference type="InterPro" id="IPR008927">
    <property type="entry name" value="6-PGluconate_DH-like_C_sf"/>
</dbReference>
<dbReference type="PRINTS" id="PR00077">
    <property type="entry name" value="GPDHDRGNASE"/>
</dbReference>
<dbReference type="HAMAP" id="MF_00394">
    <property type="entry name" value="NAD_Glyc3P_dehydrog"/>
    <property type="match status" value="1"/>
</dbReference>
<dbReference type="PIRSF" id="PIRSF000114">
    <property type="entry name" value="Glycerol-3-P_dh"/>
    <property type="match status" value="1"/>
</dbReference>
<accession>A0A9W7L1T9</accession>
<comment type="catalytic activity">
    <reaction evidence="4 11">
        <text>sn-glycerol 3-phosphate + NAD(+) = dihydroxyacetone phosphate + NADH + H(+)</text>
        <dbReference type="Rhea" id="RHEA:11092"/>
        <dbReference type="ChEBI" id="CHEBI:15378"/>
        <dbReference type="ChEBI" id="CHEBI:57540"/>
        <dbReference type="ChEBI" id="CHEBI:57597"/>
        <dbReference type="ChEBI" id="CHEBI:57642"/>
        <dbReference type="ChEBI" id="CHEBI:57945"/>
        <dbReference type="EC" id="1.1.1.8"/>
    </reaction>
</comment>
<dbReference type="GO" id="GO:0005829">
    <property type="term" value="C:cytosol"/>
    <property type="evidence" value="ECO:0007669"/>
    <property type="project" value="TreeGrafter"/>
</dbReference>
<dbReference type="PANTHER" id="PTHR11728">
    <property type="entry name" value="GLYCEROL-3-PHOSPHATE DEHYDROGENASE"/>
    <property type="match status" value="1"/>
</dbReference>
<dbReference type="GO" id="GO:0051287">
    <property type="term" value="F:NAD binding"/>
    <property type="evidence" value="ECO:0007669"/>
    <property type="project" value="UniProtKB-UniRule"/>
</dbReference>
<dbReference type="OrthoDB" id="10263760at2759"/>
<dbReference type="InterPro" id="IPR006109">
    <property type="entry name" value="G3P_DH_NAD-dep_C"/>
</dbReference>
<evidence type="ECO:0000256" key="4">
    <source>
        <dbReference type="ARBA" id="ARBA00048683"/>
    </source>
</evidence>
<dbReference type="PANTHER" id="PTHR11728:SF1">
    <property type="entry name" value="GLYCEROL-3-PHOSPHATE DEHYDROGENASE [NAD(+)] 2, CHLOROPLASTIC"/>
    <property type="match status" value="1"/>
</dbReference>